<gene>
    <name evidence="2" type="ORF">FH972_022645</name>
</gene>
<evidence type="ECO:0000313" key="3">
    <source>
        <dbReference type="Proteomes" id="UP000327013"/>
    </source>
</evidence>
<evidence type="ECO:0000256" key="1">
    <source>
        <dbReference type="SAM" id="MobiDB-lite"/>
    </source>
</evidence>
<feature type="compositionally biased region" description="Polar residues" evidence="1">
    <location>
        <begin position="133"/>
        <end position="144"/>
    </location>
</feature>
<dbReference type="Proteomes" id="UP000327013">
    <property type="component" value="Unassembled WGS sequence"/>
</dbReference>
<protein>
    <submittedName>
        <fullName evidence="2">Uncharacterized protein</fullName>
    </submittedName>
</protein>
<proteinExistence type="predicted"/>
<accession>A0A5N6KTE3</accession>
<dbReference type="AlphaFoldDB" id="A0A5N6KTE3"/>
<organism evidence="2 3">
    <name type="scientific">Carpinus fangiana</name>
    <dbReference type="NCBI Taxonomy" id="176857"/>
    <lineage>
        <taxon>Eukaryota</taxon>
        <taxon>Viridiplantae</taxon>
        <taxon>Streptophyta</taxon>
        <taxon>Embryophyta</taxon>
        <taxon>Tracheophyta</taxon>
        <taxon>Spermatophyta</taxon>
        <taxon>Magnoliopsida</taxon>
        <taxon>eudicotyledons</taxon>
        <taxon>Gunneridae</taxon>
        <taxon>Pentapetalae</taxon>
        <taxon>rosids</taxon>
        <taxon>fabids</taxon>
        <taxon>Fagales</taxon>
        <taxon>Betulaceae</taxon>
        <taxon>Carpinus</taxon>
    </lineage>
</organism>
<feature type="region of interest" description="Disordered" evidence="1">
    <location>
        <begin position="68"/>
        <end position="144"/>
    </location>
</feature>
<name>A0A5N6KTE3_9ROSI</name>
<keyword evidence="3" id="KW-1185">Reference proteome</keyword>
<dbReference type="EMBL" id="VIBQ01000012">
    <property type="protein sequence ID" value="KAB8343051.1"/>
    <property type="molecule type" value="Genomic_DNA"/>
</dbReference>
<evidence type="ECO:0000313" key="2">
    <source>
        <dbReference type="EMBL" id="KAB8343051.1"/>
    </source>
</evidence>
<sequence>MDHRQVVATRGESWSIVGGCRSTTQPLASLLKRIGRRRGARKHGPEEQTRARFAVSWCPQWPLKLDWSPRKPRDAFQTTPHASAEEETRKGSPARNFTMDGGDGNERLTCRSSNAQGRGVERVSISSKGVKAVSSSRRQSGGCG</sequence>
<comment type="caution">
    <text evidence="2">The sequence shown here is derived from an EMBL/GenBank/DDBJ whole genome shotgun (WGS) entry which is preliminary data.</text>
</comment>
<reference evidence="2 3" key="1">
    <citation type="submission" date="2019-06" db="EMBL/GenBank/DDBJ databases">
        <title>A chromosomal-level reference genome of Carpinus fangiana (Coryloideae, Betulaceae).</title>
        <authorList>
            <person name="Yang X."/>
            <person name="Wang Z."/>
            <person name="Zhang L."/>
            <person name="Hao G."/>
            <person name="Liu J."/>
            <person name="Yang Y."/>
        </authorList>
    </citation>
    <scope>NUCLEOTIDE SEQUENCE [LARGE SCALE GENOMIC DNA]</scope>
    <source>
        <strain evidence="2">Cfa_2016G</strain>
        <tissue evidence="2">Leaf</tissue>
    </source>
</reference>